<dbReference type="NCBIfam" id="TIGR00545">
    <property type="entry name" value="lipoyltrans"/>
    <property type="match status" value="1"/>
</dbReference>
<dbReference type="EMBL" id="DSVL01000346">
    <property type="protein sequence ID" value="HFH30066.1"/>
    <property type="molecule type" value="Genomic_DNA"/>
</dbReference>
<dbReference type="PANTHER" id="PTHR12561:SF3">
    <property type="entry name" value="LIPOYLTRANSFERASE 1, MITOCHONDRIAL"/>
    <property type="match status" value="1"/>
</dbReference>
<evidence type="ECO:0000259" key="2">
    <source>
        <dbReference type="PROSITE" id="PS51733"/>
    </source>
</evidence>
<sequence length="251" mass="28967">MRPERMAEGYHRKRVIHSLSNNIYENLALENYLFEHLEPEEEVLFLWRNTDAVVIGRFQDPEIECNLQAMKQDGIPLARRQSGGGTVWHDLGNLCFTFMGPKASFDRRRNLVFIQTALQSLGFPAELNDRHDILLQGKKISGSAFREKADKAFHHGTLLINSQLDKLHYYLESETEKPHSRHTRSVPSPVTRLADWQKDVEITAVETKLRTLFSPEPAETITPDRLQKEPAYCDYVQHLQSRDWIYGPGAP</sequence>
<dbReference type="InterPro" id="IPR004562">
    <property type="entry name" value="LipoylTrfase_LipoateP_Ligase"/>
</dbReference>
<dbReference type="GO" id="GO:0009249">
    <property type="term" value="P:protein lipoylation"/>
    <property type="evidence" value="ECO:0007669"/>
    <property type="project" value="InterPro"/>
</dbReference>
<dbReference type="AlphaFoldDB" id="A0A7C3IR65"/>
<accession>A0A7C3IR65</accession>
<dbReference type="InterPro" id="IPR045864">
    <property type="entry name" value="aa-tRNA-synth_II/BPL/LPL"/>
</dbReference>
<dbReference type="UniPathway" id="UPA00537">
    <property type="reaction ID" value="UER00595"/>
</dbReference>
<reference evidence="3" key="1">
    <citation type="journal article" date="2020" name="mSystems">
        <title>Genome- and Community-Level Interaction Insights into Carbon Utilization and Element Cycling Functions of Hydrothermarchaeota in Hydrothermal Sediment.</title>
        <authorList>
            <person name="Zhou Z."/>
            <person name="Liu Y."/>
            <person name="Xu W."/>
            <person name="Pan J."/>
            <person name="Luo Z.H."/>
            <person name="Li M."/>
        </authorList>
    </citation>
    <scope>NUCLEOTIDE SEQUENCE [LARGE SCALE GENOMIC DNA]</scope>
    <source>
        <strain evidence="3">SpSt-503</strain>
    </source>
</reference>
<feature type="domain" description="BPL/LPL catalytic" evidence="2">
    <location>
        <begin position="38"/>
        <end position="217"/>
    </location>
</feature>
<comment type="pathway">
    <text evidence="1">Protein modification; protein lipoylation via exogenous pathway; protein N(6)-(lipoyl)lysine from lipoate: step 2/2.</text>
</comment>
<evidence type="ECO:0000256" key="1">
    <source>
        <dbReference type="ARBA" id="ARBA00005085"/>
    </source>
</evidence>
<keyword evidence="3" id="KW-0436">Ligase</keyword>
<dbReference type="Pfam" id="PF21948">
    <property type="entry name" value="LplA-B_cat"/>
    <property type="match status" value="1"/>
</dbReference>
<gene>
    <name evidence="3" type="ORF">ENS59_11260</name>
</gene>
<dbReference type="GO" id="GO:0016874">
    <property type="term" value="F:ligase activity"/>
    <property type="evidence" value="ECO:0007669"/>
    <property type="project" value="UniProtKB-KW"/>
</dbReference>
<dbReference type="SUPFAM" id="SSF55681">
    <property type="entry name" value="Class II aaRS and biotin synthetases"/>
    <property type="match status" value="1"/>
</dbReference>
<proteinExistence type="predicted"/>
<evidence type="ECO:0000313" key="3">
    <source>
        <dbReference type="EMBL" id="HFH30066.1"/>
    </source>
</evidence>
<dbReference type="CDD" id="cd16443">
    <property type="entry name" value="LplA"/>
    <property type="match status" value="1"/>
</dbReference>
<dbReference type="Gene3D" id="3.30.930.10">
    <property type="entry name" value="Bira Bifunctional Protein, Domain 2"/>
    <property type="match status" value="1"/>
</dbReference>
<name>A0A7C3IR65_9SPIR</name>
<protein>
    <submittedName>
        <fullName evidence="3">Lipoate--protein ligase family protein</fullName>
    </submittedName>
</protein>
<dbReference type="InterPro" id="IPR004143">
    <property type="entry name" value="BPL_LPL_catalytic"/>
</dbReference>
<dbReference type="PANTHER" id="PTHR12561">
    <property type="entry name" value="LIPOATE-PROTEIN LIGASE"/>
    <property type="match status" value="1"/>
</dbReference>
<comment type="caution">
    <text evidence="3">The sequence shown here is derived from an EMBL/GenBank/DDBJ whole genome shotgun (WGS) entry which is preliminary data.</text>
</comment>
<dbReference type="GO" id="GO:0017118">
    <property type="term" value="F:lipoyltransferase activity"/>
    <property type="evidence" value="ECO:0007669"/>
    <property type="project" value="TreeGrafter"/>
</dbReference>
<dbReference type="GO" id="GO:0005737">
    <property type="term" value="C:cytoplasm"/>
    <property type="evidence" value="ECO:0007669"/>
    <property type="project" value="TreeGrafter"/>
</dbReference>
<dbReference type="PROSITE" id="PS51733">
    <property type="entry name" value="BPL_LPL_CATALYTIC"/>
    <property type="match status" value="1"/>
</dbReference>
<organism evidence="3">
    <name type="scientific">Gracilinema caldarium</name>
    <dbReference type="NCBI Taxonomy" id="215591"/>
    <lineage>
        <taxon>Bacteria</taxon>
        <taxon>Pseudomonadati</taxon>
        <taxon>Spirochaetota</taxon>
        <taxon>Spirochaetia</taxon>
        <taxon>Spirochaetales</taxon>
        <taxon>Breznakiellaceae</taxon>
        <taxon>Gracilinema</taxon>
    </lineage>
</organism>